<feature type="transmembrane region" description="Helical" evidence="6">
    <location>
        <begin position="83"/>
        <end position="106"/>
    </location>
</feature>
<feature type="transmembrane region" description="Helical" evidence="6">
    <location>
        <begin position="332"/>
        <end position="349"/>
    </location>
</feature>
<feature type="transmembrane region" description="Helical" evidence="6">
    <location>
        <begin position="152"/>
        <end position="174"/>
    </location>
</feature>
<evidence type="ECO:0000256" key="3">
    <source>
        <dbReference type="ARBA" id="ARBA00022692"/>
    </source>
</evidence>
<feature type="transmembrane region" description="Helical" evidence="6">
    <location>
        <begin position="180"/>
        <end position="198"/>
    </location>
</feature>
<dbReference type="Pfam" id="PF13440">
    <property type="entry name" value="Polysacc_synt_3"/>
    <property type="match status" value="1"/>
</dbReference>
<sequence>MSSSTKKIASSTAIYGIGTMLRGVSSFILLPLYTTYLAVADYGLIELLNIVLDLAVLLLGSRVAVGVFKFYSDAPDSKSKARVIGTAMLLLIAVNLLAIFIIYLFTDTIVQLLGAPDDFGFALRVFSISLLFAACNEIYFSYLRIEDKPAQYVAMNFVKLMLQIFLNILFIVYLEKGFWGIIWGAVISNFVVTIIFTFKLMPRIGFGVSLDQCKHLINFSWPIIVSSIGMYYITFGDRYFIQYYHTIETVGIYALAYKFGFMLFALIWVPFSTYWSANQFEHAKQPGAEVLFGNVFLFANVILIAAASGMIVLAPGFIYVFAQEEYWPAVEVVPWVVAAYVLQCWTEYVRFGILNAAKTRYIAYATYITVILITGLYYMWIPLEGAVGAAKATLVAFIVRFGIIYYFSQGLFRIAFPWSRLIMLIAYFSGLSIFITVLIPDELWALLLKASVVLFAIILLFFTPILEREHRLYVREAVCKLAGNMLRKISWRFH</sequence>
<dbReference type="AlphaFoldDB" id="A0A3B0WZT7"/>
<evidence type="ECO:0000256" key="5">
    <source>
        <dbReference type="ARBA" id="ARBA00023136"/>
    </source>
</evidence>
<keyword evidence="4 6" id="KW-1133">Transmembrane helix</keyword>
<feature type="transmembrane region" description="Helical" evidence="6">
    <location>
        <begin position="121"/>
        <end position="140"/>
    </location>
</feature>
<feature type="transmembrane region" description="Helical" evidence="6">
    <location>
        <begin position="255"/>
        <end position="275"/>
    </location>
</feature>
<feature type="transmembrane region" description="Helical" evidence="6">
    <location>
        <begin position="12"/>
        <end position="30"/>
    </location>
</feature>
<reference evidence="7" key="1">
    <citation type="submission" date="2018-06" db="EMBL/GenBank/DDBJ databases">
        <authorList>
            <person name="Zhirakovskaya E."/>
        </authorList>
    </citation>
    <scope>NUCLEOTIDE SEQUENCE</scope>
</reference>
<feature type="transmembrane region" description="Helical" evidence="6">
    <location>
        <begin position="420"/>
        <end position="439"/>
    </location>
</feature>
<name>A0A3B0WZT7_9ZZZZ</name>
<keyword evidence="2" id="KW-1003">Cell membrane</keyword>
<dbReference type="GO" id="GO:0005886">
    <property type="term" value="C:plasma membrane"/>
    <property type="evidence" value="ECO:0007669"/>
    <property type="project" value="UniProtKB-SubCell"/>
</dbReference>
<feature type="transmembrane region" description="Helical" evidence="6">
    <location>
        <begin position="295"/>
        <end position="320"/>
    </location>
</feature>
<feature type="transmembrane region" description="Helical" evidence="6">
    <location>
        <begin position="445"/>
        <end position="466"/>
    </location>
</feature>
<evidence type="ECO:0000256" key="6">
    <source>
        <dbReference type="SAM" id="Phobius"/>
    </source>
</evidence>
<evidence type="ECO:0000256" key="2">
    <source>
        <dbReference type="ARBA" id="ARBA00022475"/>
    </source>
</evidence>
<dbReference type="PANTHER" id="PTHR30250:SF11">
    <property type="entry name" value="O-ANTIGEN TRANSPORTER-RELATED"/>
    <property type="match status" value="1"/>
</dbReference>
<feature type="transmembrane region" description="Helical" evidence="6">
    <location>
        <begin position="50"/>
        <end position="71"/>
    </location>
</feature>
<proteinExistence type="predicted"/>
<comment type="subcellular location">
    <subcellularLocation>
        <location evidence="1">Cell membrane</location>
        <topology evidence="1">Multi-pass membrane protein</topology>
    </subcellularLocation>
</comment>
<gene>
    <name evidence="7" type="ORF">MNBD_GAMMA06-590</name>
</gene>
<protein>
    <submittedName>
        <fullName evidence="7">Polysaccharide biosynthesis protein</fullName>
    </submittedName>
</protein>
<dbReference type="EMBL" id="UOFD01000079">
    <property type="protein sequence ID" value="VAW54769.1"/>
    <property type="molecule type" value="Genomic_DNA"/>
</dbReference>
<accession>A0A3B0WZT7</accession>
<keyword evidence="5 6" id="KW-0472">Membrane</keyword>
<evidence type="ECO:0000256" key="1">
    <source>
        <dbReference type="ARBA" id="ARBA00004651"/>
    </source>
</evidence>
<dbReference type="InterPro" id="IPR050833">
    <property type="entry name" value="Poly_Biosynth_Transport"/>
</dbReference>
<organism evidence="7">
    <name type="scientific">hydrothermal vent metagenome</name>
    <dbReference type="NCBI Taxonomy" id="652676"/>
    <lineage>
        <taxon>unclassified sequences</taxon>
        <taxon>metagenomes</taxon>
        <taxon>ecological metagenomes</taxon>
    </lineage>
</organism>
<evidence type="ECO:0000256" key="4">
    <source>
        <dbReference type="ARBA" id="ARBA00022989"/>
    </source>
</evidence>
<dbReference type="PANTHER" id="PTHR30250">
    <property type="entry name" value="PST FAMILY PREDICTED COLANIC ACID TRANSPORTER"/>
    <property type="match status" value="1"/>
</dbReference>
<feature type="transmembrane region" description="Helical" evidence="6">
    <location>
        <begin position="361"/>
        <end position="380"/>
    </location>
</feature>
<evidence type="ECO:0000313" key="7">
    <source>
        <dbReference type="EMBL" id="VAW54769.1"/>
    </source>
</evidence>
<keyword evidence="3 6" id="KW-0812">Transmembrane</keyword>
<feature type="transmembrane region" description="Helical" evidence="6">
    <location>
        <begin position="219"/>
        <end position="235"/>
    </location>
</feature>
<feature type="transmembrane region" description="Helical" evidence="6">
    <location>
        <begin position="386"/>
        <end position="408"/>
    </location>
</feature>